<dbReference type="AlphaFoldDB" id="A0A1F4W1D1"/>
<keyword evidence="1" id="KW-0812">Transmembrane</keyword>
<reference evidence="2 3" key="1">
    <citation type="journal article" date="2016" name="Nat. Commun.">
        <title>Thousands of microbial genomes shed light on interconnected biogeochemical processes in an aquifer system.</title>
        <authorList>
            <person name="Anantharaman K."/>
            <person name="Brown C.T."/>
            <person name="Hug L.A."/>
            <person name="Sharon I."/>
            <person name="Castelle C.J."/>
            <person name="Probst A.J."/>
            <person name="Thomas B.C."/>
            <person name="Singh A."/>
            <person name="Wilkins M.J."/>
            <person name="Karaoz U."/>
            <person name="Brodie E.L."/>
            <person name="Williams K.H."/>
            <person name="Hubbard S.S."/>
            <person name="Banfield J.F."/>
        </authorList>
    </citation>
    <scope>NUCLEOTIDE SEQUENCE [LARGE SCALE GENOMIC DNA]</scope>
</reference>
<feature type="transmembrane region" description="Helical" evidence="1">
    <location>
        <begin position="6"/>
        <end position="27"/>
    </location>
</feature>
<sequence>MPVLFVYGAFFLFLNIFNPATKPVFLYPKKEIKMDRRRLRDITGQFTGLGLVFWACMMVGLITLLIAMVIGVKSEVWQAVAFFVGFCGLVPGIVLGVIISYKIHDRNH</sequence>
<accession>A0A1F4W1D1</accession>
<keyword evidence="1" id="KW-1133">Transmembrane helix</keyword>
<organism evidence="2 3">
    <name type="scientific">candidate division WWE3 bacterium RIFOXYA2_FULL_46_9</name>
    <dbReference type="NCBI Taxonomy" id="1802636"/>
    <lineage>
        <taxon>Bacteria</taxon>
        <taxon>Katanobacteria</taxon>
    </lineage>
</organism>
<keyword evidence="1" id="KW-0472">Membrane</keyword>
<evidence type="ECO:0000256" key="1">
    <source>
        <dbReference type="SAM" id="Phobius"/>
    </source>
</evidence>
<evidence type="ECO:0000313" key="2">
    <source>
        <dbReference type="EMBL" id="OGC63216.1"/>
    </source>
</evidence>
<name>A0A1F4W1D1_UNCKA</name>
<comment type="caution">
    <text evidence="2">The sequence shown here is derived from an EMBL/GenBank/DDBJ whole genome shotgun (WGS) entry which is preliminary data.</text>
</comment>
<dbReference type="Proteomes" id="UP000176614">
    <property type="component" value="Unassembled WGS sequence"/>
</dbReference>
<gene>
    <name evidence="2" type="ORF">A2264_00815</name>
</gene>
<proteinExistence type="predicted"/>
<dbReference type="EMBL" id="MEVT01000008">
    <property type="protein sequence ID" value="OGC63216.1"/>
    <property type="molecule type" value="Genomic_DNA"/>
</dbReference>
<evidence type="ECO:0000313" key="3">
    <source>
        <dbReference type="Proteomes" id="UP000176614"/>
    </source>
</evidence>
<feature type="transmembrane region" description="Helical" evidence="1">
    <location>
        <begin position="76"/>
        <end position="101"/>
    </location>
</feature>
<feature type="transmembrane region" description="Helical" evidence="1">
    <location>
        <begin position="48"/>
        <end position="70"/>
    </location>
</feature>
<protein>
    <submittedName>
        <fullName evidence="2">Uncharacterized protein</fullName>
    </submittedName>
</protein>